<protein>
    <submittedName>
        <fullName evidence="1">Uncharacterized protein</fullName>
    </submittedName>
</protein>
<evidence type="ECO:0000313" key="2">
    <source>
        <dbReference type="Proteomes" id="UP001162501"/>
    </source>
</evidence>
<proteinExistence type="predicted"/>
<accession>A0AC59Z158</accession>
<dbReference type="EMBL" id="OX596105">
    <property type="protein sequence ID" value="CAN0141576.1"/>
    <property type="molecule type" value="Genomic_DNA"/>
</dbReference>
<reference evidence="1" key="1">
    <citation type="submission" date="2023-05" db="EMBL/GenBank/DDBJ databases">
        <authorList>
            <consortium name="ELIXIR-Norway"/>
        </authorList>
    </citation>
    <scope>NUCLEOTIDE SEQUENCE</scope>
</reference>
<name>A0AC59Z158_RANTA</name>
<dbReference type="Proteomes" id="UP001162501">
    <property type="component" value="Chromosome 21"/>
</dbReference>
<evidence type="ECO:0000313" key="1">
    <source>
        <dbReference type="EMBL" id="CAN0141576.1"/>
    </source>
</evidence>
<gene>
    <name evidence="1" type="ORF">MRATA1EN22A_LOCUS12677</name>
</gene>
<reference evidence="1" key="2">
    <citation type="submission" date="2025-03" db="EMBL/GenBank/DDBJ databases">
        <authorList>
            <consortium name="ELIXIR-Norway"/>
            <consortium name="Elixir Norway"/>
        </authorList>
    </citation>
    <scope>NUCLEOTIDE SEQUENCE</scope>
</reference>
<organism evidence="1 2">
    <name type="scientific">Rangifer tarandus platyrhynchus</name>
    <name type="common">Svalbard reindeer</name>
    <dbReference type="NCBI Taxonomy" id="3082113"/>
    <lineage>
        <taxon>Eukaryota</taxon>
        <taxon>Metazoa</taxon>
        <taxon>Chordata</taxon>
        <taxon>Craniata</taxon>
        <taxon>Vertebrata</taxon>
        <taxon>Euteleostomi</taxon>
        <taxon>Mammalia</taxon>
        <taxon>Eutheria</taxon>
        <taxon>Laurasiatheria</taxon>
        <taxon>Artiodactyla</taxon>
        <taxon>Ruminantia</taxon>
        <taxon>Pecora</taxon>
        <taxon>Cervidae</taxon>
        <taxon>Odocoileinae</taxon>
        <taxon>Rangifer</taxon>
    </lineage>
</organism>
<sequence>MLHDVRGENTVSPRLDQWEEVIFETDVKGGIQFQSSGVVRWGWGAGGRNIFRAATAKVKTEPENTHCDSQSEKTNQRSVRFTCSFPWWPCISYSSGMKLWQCSFNCKT</sequence>